<dbReference type="InterPro" id="IPR011006">
    <property type="entry name" value="CheY-like_superfamily"/>
</dbReference>
<accession>A0A841KWA9</accession>
<feature type="domain" description="Response regulatory" evidence="4">
    <location>
        <begin position="2"/>
        <end position="116"/>
    </location>
</feature>
<dbReference type="EMBL" id="JACHEN010000027">
    <property type="protein sequence ID" value="MBB6217731.1"/>
    <property type="molecule type" value="Genomic_DNA"/>
</dbReference>
<dbReference type="SMART" id="SM00850">
    <property type="entry name" value="LytTR"/>
    <property type="match status" value="1"/>
</dbReference>
<feature type="domain" description="HTH LytTR-type" evidence="5">
    <location>
        <begin position="150"/>
        <end position="255"/>
    </location>
</feature>
<protein>
    <recommendedName>
        <fullName evidence="1">Stage 0 sporulation protein A homolog</fullName>
    </recommendedName>
</protein>
<evidence type="ECO:0000256" key="3">
    <source>
        <dbReference type="PROSITE-ProRule" id="PRU00169"/>
    </source>
</evidence>
<dbReference type="Gene3D" id="3.40.50.2300">
    <property type="match status" value="1"/>
</dbReference>
<dbReference type="Gene3D" id="2.20.25.10">
    <property type="match status" value="1"/>
</dbReference>
<dbReference type="PANTHER" id="PTHR37299:SF1">
    <property type="entry name" value="STAGE 0 SPORULATION PROTEIN A HOMOLOG"/>
    <property type="match status" value="1"/>
</dbReference>
<dbReference type="CDD" id="cd17532">
    <property type="entry name" value="REC_LytTR_AlgR-like"/>
    <property type="match status" value="1"/>
</dbReference>
<evidence type="ECO:0000313" key="6">
    <source>
        <dbReference type="EMBL" id="MBB6217731.1"/>
    </source>
</evidence>
<dbReference type="InterPro" id="IPR001789">
    <property type="entry name" value="Sig_transdc_resp-reg_receiver"/>
</dbReference>
<dbReference type="PROSITE" id="PS50930">
    <property type="entry name" value="HTH_LYTTR"/>
    <property type="match status" value="1"/>
</dbReference>
<organism evidence="6 7">
    <name type="scientific">Anaerosolibacter carboniphilus</name>
    <dbReference type="NCBI Taxonomy" id="1417629"/>
    <lineage>
        <taxon>Bacteria</taxon>
        <taxon>Bacillati</taxon>
        <taxon>Bacillota</taxon>
        <taxon>Clostridia</taxon>
        <taxon>Peptostreptococcales</taxon>
        <taxon>Thermotaleaceae</taxon>
        <taxon>Anaerosolibacter</taxon>
    </lineage>
</organism>
<dbReference type="InterPro" id="IPR007492">
    <property type="entry name" value="LytTR_DNA-bd_dom"/>
</dbReference>
<evidence type="ECO:0000259" key="5">
    <source>
        <dbReference type="PROSITE" id="PS50930"/>
    </source>
</evidence>
<keyword evidence="3" id="KW-0597">Phosphoprotein</keyword>
<comment type="caution">
    <text evidence="6">The sequence shown here is derived from an EMBL/GenBank/DDBJ whole genome shotgun (WGS) entry which is preliminary data.</text>
</comment>
<evidence type="ECO:0000259" key="4">
    <source>
        <dbReference type="PROSITE" id="PS50110"/>
    </source>
</evidence>
<dbReference type="PROSITE" id="PS50110">
    <property type="entry name" value="RESPONSE_REGULATORY"/>
    <property type="match status" value="1"/>
</dbReference>
<keyword evidence="6" id="KW-0238">DNA-binding</keyword>
<evidence type="ECO:0000313" key="7">
    <source>
        <dbReference type="Proteomes" id="UP000579281"/>
    </source>
</evidence>
<dbReference type="Gene3D" id="2.40.50.40">
    <property type="match status" value="1"/>
</dbReference>
<dbReference type="GO" id="GO:0000156">
    <property type="term" value="F:phosphorelay response regulator activity"/>
    <property type="evidence" value="ECO:0007669"/>
    <property type="project" value="InterPro"/>
</dbReference>
<evidence type="ECO:0000256" key="1">
    <source>
        <dbReference type="ARBA" id="ARBA00018672"/>
    </source>
</evidence>
<dbReference type="InterPro" id="IPR046947">
    <property type="entry name" value="LytR-like"/>
</dbReference>
<evidence type="ECO:0000256" key="2">
    <source>
        <dbReference type="ARBA" id="ARBA00024867"/>
    </source>
</evidence>
<dbReference type="SMART" id="SM00448">
    <property type="entry name" value="REC"/>
    <property type="match status" value="1"/>
</dbReference>
<dbReference type="PANTHER" id="PTHR37299">
    <property type="entry name" value="TRANSCRIPTIONAL REGULATOR-RELATED"/>
    <property type="match status" value="1"/>
</dbReference>
<proteinExistence type="predicted"/>
<dbReference type="AlphaFoldDB" id="A0A841KWA9"/>
<dbReference type="RefSeq" id="WP_184312224.1">
    <property type="nucleotide sequence ID" value="NZ_JACHEN010000027.1"/>
</dbReference>
<feature type="modified residue" description="4-aspartylphosphate" evidence="3">
    <location>
        <position position="53"/>
    </location>
</feature>
<comment type="function">
    <text evidence="2">May play the central regulatory role in sporulation. It may be an element of the effector pathway responsible for the activation of sporulation genes in response to nutritional stress. Spo0A may act in concert with spo0H (a sigma factor) to control the expression of some genes that are critical to the sporulation process.</text>
</comment>
<dbReference type="SUPFAM" id="SSF52172">
    <property type="entry name" value="CheY-like"/>
    <property type="match status" value="1"/>
</dbReference>
<gene>
    <name evidence="6" type="ORF">HNQ80_003854</name>
</gene>
<dbReference type="Proteomes" id="UP000579281">
    <property type="component" value="Unassembled WGS sequence"/>
</dbReference>
<dbReference type="Pfam" id="PF04397">
    <property type="entry name" value="LytTR"/>
    <property type="match status" value="1"/>
</dbReference>
<dbReference type="Pfam" id="PF00072">
    <property type="entry name" value="Response_reg"/>
    <property type="match status" value="1"/>
</dbReference>
<keyword evidence="7" id="KW-1185">Reference proteome</keyword>
<name>A0A841KWA9_9FIRM</name>
<sequence length="255" mass="29814">MRTIIVDDELPAVRELKFLLSKYPEIEIIGEAYDGEDALELIKKQKPDIVFLDIHMTNRDGIATARELITLKSVPFIVFATGYDQYALQAFELNATDYLLKPFREERIEATIVRIMNQIEKKKTMAKGLSEKDTEKLLHQTINLKLADKLAVWEAEKIKIIDYHEILYISVDGRQCTVHTQQENYMAYMNLKDLESKLPKDRFLRTHRAYIVNLSNIDEIKLWFNHTFLIQMKNCKDQIPVSRTYIKGFRNAIGL</sequence>
<reference evidence="6 7" key="1">
    <citation type="submission" date="2020-08" db="EMBL/GenBank/DDBJ databases">
        <title>Genomic Encyclopedia of Type Strains, Phase IV (KMG-IV): sequencing the most valuable type-strain genomes for metagenomic binning, comparative biology and taxonomic classification.</title>
        <authorList>
            <person name="Goeker M."/>
        </authorList>
    </citation>
    <scope>NUCLEOTIDE SEQUENCE [LARGE SCALE GENOMIC DNA]</scope>
    <source>
        <strain evidence="6 7">DSM 103526</strain>
    </source>
</reference>
<dbReference type="GO" id="GO:0003677">
    <property type="term" value="F:DNA binding"/>
    <property type="evidence" value="ECO:0007669"/>
    <property type="project" value="UniProtKB-KW"/>
</dbReference>